<keyword evidence="2" id="KW-1185">Reference proteome</keyword>
<sequence length="77" mass="8602">MTELKIRELPDEKPVKMTVALPPDIYRDLLAYAALLSGSDGATDPARLVAPMLRQFMMSDKGFARARRKEKSHLSGK</sequence>
<reference evidence="2" key="1">
    <citation type="journal article" date="2014" name="FEMS Microbiol. Lett.">
        <title>Draft Genomic DNA Sequence of the Facultatively Methylotrophic Bacterium Acidomonas methanolica type strain MB58.</title>
        <authorList>
            <person name="Higashiura N."/>
            <person name="Hadano H."/>
            <person name="Hirakawa H."/>
            <person name="Matsutani M."/>
            <person name="Takabe S."/>
            <person name="Matsushita K."/>
            <person name="Azuma Y."/>
        </authorList>
    </citation>
    <scope>NUCLEOTIDE SEQUENCE [LARGE SCALE GENOMIC DNA]</scope>
    <source>
        <strain evidence="2">MB58</strain>
    </source>
</reference>
<name>A0A023D4P1_ACIMT</name>
<organism evidence="1 2">
    <name type="scientific">Acidomonas methanolica NBRC 104435</name>
    <dbReference type="NCBI Taxonomy" id="1231351"/>
    <lineage>
        <taxon>Bacteria</taxon>
        <taxon>Pseudomonadati</taxon>
        <taxon>Pseudomonadota</taxon>
        <taxon>Alphaproteobacteria</taxon>
        <taxon>Acetobacterales</taxon>
        <taxon>Acetobacteraceae</taxon>
        <taxon>Acidomonas</taxon>
    </lineage>
</organism>
<dbReference type="OrthoDB" id="9803810at2"/>
<reference evidence="1 2" key="2">
    <citation type="journal article" date="2014" name="FEMS Microbiol. Lett.">
        <title>Draft genomic DNA sequence of the facultatively methylotrophic bacterium Acidomonas methanolica type strain MB58.</title>
        <authorList>
            <person name="Higashiura N."/>
            <person name="Hadano H."/>
            <person name="Hirakawa H."/>
            <person name="Matsutani M."/>
            <person name="Takabe S."/>
            <person name="Matsushita K."/>
            <person name="Azuma Y."/>
        </authorList>
    </citation>
    <scope>NUCLEOTIDE SEQUENCE [LARGE SCALE GENOMIC DNA]</scope>
    <source>
        <strain evidence="1 2">MB58</strain>
    </source>
</reference>
<dbReference type="InterPro" id="IPR018733">
    <property type="entry name" value="DUF2274"/>
</dbReference>
<dbReference type="AlphaFoldDB" id="A0A023D4P1"/>
<evidence type="ECO:0000313" key="1">
    <source>
        <dbReference type="EMBL" id="GAJ29107.1"/>
    </source>
</evidence>
<dbReference type="RefSeq" id="WP_042058539.1">
    <property type="nucleotide sequence ID" value="NZ_BAND01000048.1"/>
</dbReference>
<accession>A0A023D4P1</accession>
<gene>
    <name evidence="1" type="ORF">Amme_048_006</name>
</gene>
<comment type="caution">
    <text evidence="1">The sequence shown here is derived from an EMBL/GenBank/DDBJ whole genome shotgun (WGS) entry which is preliminary data.</text>
</comment>
<dbReference type="Proteomes" id="UP000019760">
    <property type="component" value="Unassembled WGS sequence"/>
</dbReference>
<proteinExistence type="predicted"/>
<dbReference type="EMBL" id="BAND01000048">
    <property type="protein sequence ID" value="GAJ29107.1"/>
    <property type="molecule type" value="Genomic_DNA"/>
</dbReference>
<dbReference type="Pfam" id="PF10038">
    <property type="entry name" value="DUF2274"/>
    <property type="match status" value="1"/>
</dbReference>
<evidence type="ECO:0008006" key="3">
    <source>
        <dbReference type="Google" id="ProtNLM"/>
    </source>
</evidence>
<protein>
    <recommendedName>
        <fullName evidence="3">Transposase</fullName>
    </recommendedName>
</protein>
<evidence type="ECO:0000313" key="2">
    <source>
        <dbReference type="Proteomes" id="UP000019760"/>
    </source>
</evidence>